<accession>A0A382GNS4</accession>
<feature type="non-terminal residue" evidence="1">
    <location>
        <position position="74"/>
    </location>
</feature>
<reference evidence="1" key="1">
    <citation type="submission" date="2018-05" db="EMBL/GenBank/DDBJ databases">
        <authorList>
            <person name="Lanie J.A."/>
            <person name="Ng W.-L."/>
            <person name="Kazmierczak K.M."/>
            <person name="Andrzejewski T.M."/>
            <person name="Davidsen T.M."/>
            <person name="Wayne K.J."/>
            <person name="Tettelin H."/>
            <person name="Glass J.I."/>
            <person name="Rusch D."/>
            <person name="Podicherti R."/>
            <person name="Tsui H.-C.T."/>
            <person name="Winkler M.E."/>
        </authorList>
    </citation>
    <scope>NUCLEOTIDE SEQUENCE</scope>
</reference>
<organism evidence="1">
    <name type="scientific">marine metagenome</name>
    <dbReference type="NCBI Taxonomy" id="408172"/>
    <lineage>
        <taxon>unclassified sequences</taxon>
        <taxon>metagenomes</taxon>
        <taxon>ecological metagenomes</taxon>
    </lineage>
</organism>
<protein>
    <recommendedName>
        <fullName evidence="2">Metallo-beta-lactamase domain-containing protein</fullName>
    </recommendedName>
</protein>
<dbReference type="Gene3D" id="3.60.15.10">
    <property type="entry name" value="Ribonuclease Z/Hydroxyacylglutathione hydrolase-like"/>
    <property type="match status" value="1"/>
</dbReference>
<sequence length="74" mass="8423">MQGEAFLADVRDAASLQNDLHIWWLGQSGFLVQWRGSHLLFDPYLSDSLTHKYATTNKPHTRLTELVVSPDVLD</sequence>
<dbReference type="AlphaFoldDB" id="A0A382GNS4"/>
<dbReference type="InterPro" id="IPR036866">
    <property type="entry name" value="RibonucZ/Hydroxyglut_hydro"/>
</dbReference>
<proteinExistence type="predicted"/>
<evidence type="ECO:0000313" key="1">
    <source>
        <dbReference type="EMBL" id="SVB76434.1"/>
    </source>
</evidence>
<gene>
    <name evidence="1" type="ORF">METZ01_LOCUS229288</name>
</gene>
<dbReference type="EMBL" id="UINC01056422">
    <property type="protein sequence ID" value="SVB76434.1"/>
    <property type="molecule type" value="Genomic_DNA"/>
</dbReference>
<evidence type="ECO:0008006" key="2">
    <source>
        <dbReference type="Google" id="ProtNLM"/>
    </source>
</evidence>
<name>A0A382GNS4_9ZZZZ</name>